<dbReference type="GO" id="GO:0009113">
    <property type="term" value="P:purine nucleobase biosynthetic process"/>
    <property type="evidence" value="ECO:0007669"/>
    <property type="project" value="InterPro"/>
</dbReference>
<dbReference type="SUPFAM" id="SSF56059">
    <property type="entry name" value="Glutathione synthetase ATP-binding domain-like"/>
    <property type="match status" value="1"/>
</dbReference>
<evidence type="ECO:0000256" key="3">
    <source>
        <dbReference type="ARBA" id="ARBA00005174"/>
    </source>
</evidence>
<dbReference type="Proteomes" id="UP000252147">
    <property type="component" value="Unassembled WGS sequence"/>
</dbReference>
<dbReference type="Pfam" id="PF02844">
    <property type="entry name" value="GARS_N"/>
    <property type="match status" value="1"/>
</dbReference>
<comment type="pathway">
    <text evidence="3 14">Purine metabolism; IMP biosynthesis via de novo pathway; N(1)-(5-phospho-D-ribosyl)glycinamide from 5-phospho-alpha-D-ribose 1-diphosphate: step 2/2.</text>
</comment>
<evidence type="ECO:0000256" key="6">
    <source>
        <dbReference type="ARBA" id="ARBA00022723"/>
    </source>
</evidence>
<accession>A0A368BPF6</accession>
<dbReference type="InterPro" id="IPR016185">
    <property type="entry name" value="PreATP-grasp_dom_sf"/>
</dbReference>
<dbReference type="Gene3D" id="3.30.1490.20">
    <property type="entry name" value="ATP-grasp fold, A domain"/>
    <property type="match status" value="1"/>
</dbReference>
<evidence type="ECO:0000256" key="5">
    <source>
        <dbReference type="ARBA" id="ARBA00022598"/>
    </source>
</evidence>
<comment type="cofactor">
    <cofactor evidence="1">
        <name>Mn(2+)</name>
        <dbReference type="ChEBI" id="CHEBI:29035"/>
    </cofactor>
</comment>
<dbReference type="InterPro" id="IPR020559">
    <property type="entry name" value="PRibGlycinamide_synth_CS"/>
</dbReference>
<name>A0A368BPF6_9GAMM</name>
<dbReference type="PROSITE" id="PS00184">
    <property type="entry name" value="GARS"/>
    <property type="match status" value="1"/>
</dbReference>
<dbReference type="Gene3D" id="3.30.470.20">
    <property type="entry name" value="ATP-grasp fold, B domain"/>
    <property type="match status" value="1"/>
</dbReference>
<reference evidence="17 18" key="1">
    <citation type="journal article" date="2018" name="Microbiome">
        <title>Fine metagenomic profile of the Mediterranean stratified and mixed water columns revealed by assembly and recruitment.</title>
        <authorList>
            <person name="Haro-Moreno J.M."/>
            <person name="Lopez-Perez M."/>
            <person name="De La Torre J.R."/>
            <person name="Picazo A."/>
            <person name="Camacho A."/>
            <person name="Rodriguez-Valera F."/>
        </authorList>
    </citation>
    <scope>NUCLEOTIDE SEQUENCE [LARGE SCALE GENOMIC DNA]</scope>
    <source>
        <strain evidence="17">MED-G83</strain>
    </source>
</reference>
<feature type="domain" description="ATP-grasp" evidence="16">
    <location>
        <begin position="109"/>
        <end position="315"/>
    </location>
</feature>
<dbReference type="Gene3D" id="3.40.50.20">
    <property type="match status" value="1"/>
</dbReference>
<keyword evidence="10" id="KW-0464">Manganese</keyword>
<dbReference type="InterPro" id="IPR011761">
    <property type="entry name" value="ATP-grasp"/>
</dbReference>
<dbReference type="NCBIfam" id="TIGR00877">
    <property type="entry name" value="purD"/>
    <property type="match status" value="1"/>
</dbReference>
<evidence type="ECO:0000256" key="4">
    <source>
        <dbReference type="ARBA" id="ARBA00013255"/>
    </source>
</evidence>
<evidence type="ECO:0000256" key="15">
    <source>
        <dbReference type="PROSITE-ProRule" id="PRU00409"/>
    </source>
</evidence>
<comment type="caution">
    <text evidence="17">The sequence shown here is derived from an EMBL/GenBank/DDBJ whole genome shotgun (WGS) entry which is preliminary data.</text>
</comment>
<dbReference type="SUPFAM" id="SSF52440">
    <property type="entry name" value="PreATP-grasp domain"/>
    <property type="match status" value="1"/>
</dbReference>
<protein>
    <recommendedName>
        <fullName evidence="4 14">Phosphoribosylamine--glycine ligase</fullName>
        <ecNumber evidence="4 14">6.3.4.13</ecNumber>
    </recommendedName>
    <alternativeName>
        <fullName evidence="14">GARS</fullName>
    </alternativeName>
    <alternativeName>
        <fullName evidence="12 14">Glycinamide ribonucleotide synthetase</fullName>
    </alternativeName>
    <alternativeName>
        <fullName evidence="13 14">Phosphoribosylglycinamide synthetase</fullName>
    </alternativeName>
</protein>
<dbReference type="SMART" id="SM01209">
    <property type="entry name" value="GARS_A"/>
    <property type="match status" value="1"/>
</dbReference>
<evidence type="ECO:0000256" key="13">
    <source>
        <dbReference type="ARBA" id="ARBA00042864"/>
    </source>
</evidence>
<keyword evidence="7 15" id="KW-0547">Nucleotide-binding</keyword>
<dbReference type="EC" id="6.3.4.13" evidence="4 14"/>
<dbReference type="UniPathway" id="UPA00074">
    <property type="reaction ID" value="UER00125"/>
</dbReference>
<dbReference type="InterPro" id="IPR000115">
    <property type="entry name" value="PRibGlycinamide_synth"/>
</dbReference>
<keyword evidence="6" id="KW-0479">Metal-binding</keyword>
<comment type="similarity">
    <text evidence="11 14">Belongs to the GARS family.</text>
</comment>
<dbReference type="Pfam" id="PF02843">
    <property type="entry name" value="GARS_C"/>
    <property type="match status" value="1"/>
</dbReference>
<dbReference type="InterPro" id="IPR020560">
    <property type="entry name" value="PRibGlycinamide_synth_C-dom"/>
</dbReference>
<sequence length="418" mass="46152">MNILVIGQGGREHALAWKLAQSERCETVFLAPGNGGTKFEDKCENTNIEATDFVAIKKFIVEKEIGLVVVGPEDPLVKGIKDYLSDTGVLVFGPDSEGAQLEGSKIYSKQFMFDCNIPTGEAHFFNTEESAIKHLNSSNYPIVLKADGLAAGKGVLVAQTKEEAIVWVNEVMANSKFGEAGQNILIEECLYGTELSFMGIMTPKEFIPFETSVDYKPLLNGNKGPNTGGMGCIAPSPFMNDELRENIFKTVVEPTIKGLNDRGISYYGFMYFGLMVKDNVPRVLEYNCRLGDPETQCLMMKIESDLVTALLDALQNKKINISWRSGSTMGVVLASGGYPENYKKGVPIKISELNECKLFHAGTAFTEEGLVTSGGRVFSINHHANSLQECKYYLYKHIDSVNFMDCTYRDDIGEIYES</sequence>
<dbReference type="InterPro" id="IPR037123">
    <property type="entry name" value="PRibGlycinamide_synth_C_sf"/>
</dbReference>
<evidence type="ECO:0000256" key="14">
    <source>
        <dbReference type="HAMAP-Rule" id="MF_00138"/>
    </source>
</evidence>
<dbReference type="PROSITE" id="PS50975">
    <property type="entry name" value="ATP_GRASP"/>
    <property type="match status" value="1"/>
</dbReference>
<dbReference type="PANTHER" id="PTHR43472">
    <property type="entry name" value="PHOSPHORIBOSYLAMINE--GLYCINE LIGASE"/>
    <property type="match status" value="1"/>
</dbReference>
<evidence type="ECO:0000256" key="11">
    <source>
        <dbReference type="ARBA" id="ARBA00038345"/>
    </source>
</evidence>
<comment type="cofactor">
    <cofactor evidence="2">
        <name>Mg(2+)</name>
        <dbReference type="ChEBI" id="CHEBI:18420"/>
    </cofactor>
</comment>
<dbReference type="InterPro" id="IPR020562">
    <property type="entry name" value="PRibGlycinamide_synth_N"/>
</dbReference>
<evidence type="ECO:0000256" key="9">
    <source>
        <dbReference type="ARBA" id="ARBA00022840"/>
    </source>
</evidence>
<proteinExistence type="inferred from homology"/>
<organism evidence="17 18">
    <name type="scientific">SAR86 cluster bacterium</name>
    <dbReference type="NCBI Taxonomy" id="2030880"/>
    <lineage>
        <taxon>Bacteria</taxon>
        <taxon>Pseudomonadati</taxon>
        <taxon>Pseudomonadota</taxon>
        <taxon>Gammaproteobacteria</taxon>
        <taxon>SAR86 cluster</taxon>
    </lineage>
</organism>
<dbReference type="InterPro" id="IPR020561">
    <property type="entry name" value="PRibGlycinamid_synth_ATP-grasp"/>
</dbReference>
<evidence type="ECO:0000313" key="17">
    <source>
        <dbReference type="EMBL" id="RCL39183.1"/>
    </source>
</evidence>
<dbReference type="AlphaFoldDB" id="A0A368BPF6"/>
<evidence type="ECO:0000256" key="7">
    <source>
        <dbReference type="ARBA" id="ARBA00022741"/>
    </source>
</evidence>
<evidence type="ECO:0000259" key="16">
    <source>
        <dbReference type="PROSITE" id="PS50975"/>
    </source>
</evidence>
<dbReference type="PANTHER" id="PTHR43472:SF1">
    <property type="entry name" value="PHOSPHORIBOSYLAMINE--GLYCINE LIGASE, CHLOROPLASTIC"/>
    <property type="match status" value="1"/>
</dbReference>
<dbReference type="HAMAP" id="MF_00138">
    <property type="entry name" value="GARS"/>
    <property type="match status" value="1"/>
</dbReference>
<comment type="catalytic activity">
    <reaction evidence="14">
        <text>5-phospho-beta-D-ribosylamine + glycine + ATP = N(1)-(5-phospho-beta-D-ribosyl)glycinamide + ADP + phosphate + H(+)</text>
        <dbReference type="Rhea" id="RHEA:17453"/>
        <dbReference type="ChEBI" id="CHEBI:15378"/>
        <dbReference type="ChEBI" id="CHEBI:30616"/>
        <dbReference type="ChEBI" id="CHEBI:43474"/>
        <dbReference type="ChEBI" id="CHEBI:57305"/>
        <dbReference type="ChEBI" id="CHEBI:58681"/>
        <dbReference type="ChEBI" id="CHEBI:143788"/>
        <dbReference type="ChEBI" id="CHEBI:456216"/>
        <dbReference type="EC" id="6.3.4.13"/>
    </reaction>
</comment>
<dbReference type="GO" id="GO:0046872">
    <property type="term" value="F:metal ion binding"/>
    <property type="evidence" value="ECO:0007669"/>
    <property type="project" value="UniProtKB-KW"/>
</dbReference>
<keyword evidence="5 14" id="KW-0436">Ligase</keyword>
<evidence type="ECO:0000256" key="1">
    <source>
        <dbReference type="ARBA" id="ARBA00001936"/>
    </source>
</evidence>
<dbReference type="GO" id="GO:0004637">
    <property type="term" value="F:phosphoribosylamine-glycine ligase activity"/>
    <property type="evidence" value="ECO:0007669"/>
    <property type="project" value="UniProtKB-UniRule"/>
</dbReference>
<dbReference type="InterPro" id="IPR013815">
    <property type="entry name" value="ATP_grasp_subdomain_1"/>
</dbReference>
<evidence type="ECO:0000256" key="10">
    <source>
        <dbReference type="ARBA" id="ARBA00023211"/>
    </source>
</evidence>
<dbReference type="GO" id="GO:0005524">
    <property type="term" value="F:ATP binding"/>
    <property type="evidence" value="ECO:0007669"/>
    <property type="project" value="UniProtKB-UniRule"/>
</dbReference>
<dbReference type="EMBL" id="QOPD01000001">
    <property type="protein sequence ID" value="RCL39183.1"/>
    <property type="molecule type" value="Genomic_DNA"/>
</dbReference>
<keyword evidence="9 15" id="KW-0067">ATP-binding</keyword>
<dbReference type="FunFam" id="3.40.50.20:FF:000006">
    <property type="entry name" value="Phosphoribosylamine--glycine ligase, chloroplastic"/>
    <property type="match status" value="1"/>
</dbReference>
<evidence type="ECO:0000313" key="18">
    <source>
        <dbReference type="Proteomes" id="UP000252147"/>
    </source>
</evidence>
<dbReference type="SUPFAM" id="SSF51246">
    <property type="entry name" value="Rudiment single hybrid motif"/>
    <property type="match status" value="1"/>
</dbReference>
<dbReference type="InterPro" id="IPR011054">
    <property type="entry name" value="Rudment_hybrid_motif"/>
</dbReference>
<keyword evidence="8 14" id="KW-0658">Purine biosynthesis</keyword>
<dbReference type="Gene3D" id="3.90.600.10">
    <property type="entry name" value="Phosphoribosylglycinamide synthetase, C-terminal domain"/>
    <property type="match status" value="1"/>
</dbReference>
<evidence type="ECO:0000256" key="8">
    <source>
        <dbReference type="ARBA" id="ARBA00022755"/>
    </source>
</evidence>
<dbReference type="Pfam" id="PF01071">
    <property type="entry name" value="GARS_A"/>
    <property type="match status" value="1"/>
</dbReference>
<evidence type="ECO:0000256" key="2">
    <source>
        <dbReference type="ARBA" id="ARBA00001946"/>
    </source>
</evidence>
<evidence type="ECO:0000256" key="12">
    <source>
        <dbReference type="ARBA" id="ARBA00042242"/>
    </source>
</evidence>
<dbReference type="SMART" id="SM01210">
    <property type="entry name" value="GARS_C"/>
    <property type="match status" value="1"/>
</dbReference>
<dbReference type="GO" id="GO:0006189">
    <property type="term" value="P:'de novo' IMP biosynthetic process"/>
    <property type="evidence" value="ECO:0007669"/>
    <property type="project" value="UniProtKB-UniRule"/>
</dbReference>
<gene>
    <name evidence="14" type="primary">purD</name>
    <name evidence="17" type="ORF">DBW97_00210</name>
</gene>